<feature type="chain" id="PRO_5019526833" evidence="2">
    <location>
        <begin position="25"/>
        <end position="1895"/>
    </location>
</feature>
<dbReference type="Pfam" id="PF25783">
    <property type="entry name" value="BigA_beta"/>
    <property type="match status" value="1"/>
</dbReference>
<feature type="domain" description="Autotransporter" evidence="3">
    <location>
        <begin position="1591"/>
        <end position="1894"/>
    </location>
</feature>
<accession>A0A3T0C6H7</accession>
<dbReference type="Pfam" id="PF25784">
    <property type="entry name" value="BigA_N"/>
    <property type="match status" value="1"/>
</dbReference>
<reference evidence="4" key="1">
    <citation type="submission" date="2018-12" db="EMBL/GenBank/DDBJ databases">
        <title>Complete genome sequences of twenty non-typhoidal Salmonella isolates from Rwanda.</title>
        <authorList>
            <person name="Byukusenge M."/>
            <person name="Li L."/>
            <person name="Subhashinie K."/>
            <person name="Nzayirambaho M."/>
            <person name="Kuchipudi S.V."/>
            <person name="Jayarao B.M."/>
        </authorList>
    </citation>
    <scope>NUCLEOTIDE SEQUENCE</scope>
    <source>
        <strain evidence="4">RSE40</strain>
    </source>
</reference>
<sequence>MQKKKLISIAIALTLQSYYIPAIAAENNDDEKECPSNISSLPKEKRAKLSPTCLATPENDNHWGWVAGGVAALVAGVAIGVENNGGGDSNHSYPPPTPDNGGDVTPPDDGGNVTPPDDGGDDNVIPPDDSGDDDVTPPDDSGDDDVTPPDDSGDDDVTPPDDSGDDDVTPPDDSGDDDDTPTDDSVTTFSNGVTIDKGKDTLAFDSFKLDSGSVLEGAVWNYSEPDNQWQLTTADGKTLNVTGWDVTDANAAVIEGTQENGLYWKYDSRGYLIIADDKTTVISGDDQAHNSDRGMDISGQDRTGVIISGDRTVNTLTGDSSVTDGATGMVISGDGTTNTISGHSTVDNATGALISGNGTTTNFAGDIAVSGGGTAIIIDGDNATIKNTGTSDISGAGSTGTVINGNNARVNNDGDMTITDGGTGGHITGDNVVIDNAGSTTVSGADSTALYIDGDNALVINEGNQTISGGAVGTRIDGDDAHTTNTGDITVDGAGSAAVIINGDNGSLTQAGDLLVTDGAMGIITYGTGNEAKNTGNATVRDADSVGFVVAGEKNTFKNKGDIDVSLNGTGALVSGDMSQVTLDGDINVVSVQDSEGVFSSATGVSVSGDSNAVDITGNVNISADYGQDDLAAGAPPLTGVVVGGNGNTVTLNGALNIDDNDLSATGGQYLDVVGLSVTGDDNDVEIDGGINITHSEDPLDGTSADITGISVSGNSTVTLNGHSTIDTNTVVGGHVVLARVNNGGSLILGDDSVVDVNVSYIPTGYYTYNALLMADGEGTSIENKGDITSHGVYSVIRADNGAEVSNSGDILVYATSSNSSEDRAAITRASGEGAAVHNKAGGDITIISNQTPQGNGGIGTYPLEWYTHTFYAMMASDYGDVVNDEGATIHLQGAGVYGVAASKGTASNAGDIYLDGFVPTLDDENNITDTNYWKPSQLYLTSSGMVAGSTSSGNGDATAINTGNITVNNAGFGMMALNGGTAINQGVITLTADDGVTGQADELVGMAALNGGVVINDTSGIINIDADYGQPFLTDSSSTVVNYGTVCYDSACQNSDEYNPTDSNVSLSFRDGDEITAEGETLTGETIITNPVATETVHVSNAGTVSGGKVTVRNYGDVTNESTGSISSVGIDKGGVYTNEGTTAAVSVDGGVFNNTGTVTGKTGTTVAGSIINNSGSMNAVEQWASTMNNIGTVSAWVGASGSTVLNNYSGGEIDKLNFTGAATVNNAGIINNGSVDKGGTFNNLEGGVVTLINDGLWAGAFNNWGTVNSDADIATGGSGHTLYNGSTGVINGQITTAKNNGGSKAINDGTINIDKTGNVAMSAHGSAKMVNNGTINVGTVGTTQTGMVGMQLESDAKSDAVIENNGTINIYASNSYAFSQLGSNGHIVNNGTVYIDDSVTGSGFIKQDGKTIEGSGENGDGTEVHYVDFTAPTEPTITDGTTTVTTSDSADSSATNNLSGYVVGTSADGSAGKLMVSNASMNGVEINTGFTAGTADTTVSFDNVVEGSNLSDAGAIQSTSVVWNAQGSQDADGNVDVTMTKNAYADVATDSSVSDVAQALDAGYTNNELYTSLNVGTTAELNSALKQVSGSQATTVFREARVLSNRFTMLADAAPQIKDGLAFNVVAKGDPRAELGNDTQYDMLALRQTLDLTASQNLTLEYGIARLDGDGSKTAGDNGLTGGYSQFFGLKHSMAFDEGLAWNNSLRYDVHNLDSSRSVAYGDVNKIADSDMRQQYLEFRSEGAKTFTMMSDTLKVTPYAGVKFRHTMEDGNKERSAGDFNLSMNSGNETAVDSIVGLKLDYAGKDGWSATATLEGGPNLSYSKSQRTASLQGAAGQSFGVDDGQKGGGVNGLATIGVKYSSNDTALHLDAYQWKEDGISDKGFMLNVKKTFR</sequence>
<dbReference type="PROSITE" id="PS51208">
    <property type="entry name" value="AUTOTRANSPORTER"/>
    <property type="match status" value="1"/>
</dbReference>
<feature type="region of interest" description="Disordered" evidence="1">
    <location>
        <begin position="27"/>
        <end position="47"/>
    </location>
</feature>
<protein>
    <submittedName>
        <fullName evidence="4">Autotransporter domain-containing protein</fullName>
    </submittedName>
</protein>
<feature type="compositionally biased region" description="Acidic residues" evidence="1">
    <location>
        <begin position="129"/>
        <end position="182"/>
    </location>
</feature>
<evidence type="ECO:0000256" key="1">
    <source>
        <dbReference type="SAM" id="MobiDB-lite"/>
    </source>
</evidence>
<gene>
    <name evidence="4" type="ORF">EL007_01870</name>
</gene>
<dbReference type="SUPFAM" id="SSF103515">
    <property type="entry name" value="Autotransporter"/>
    <property type="match status" value="1"/>
</dbReference>
<name>A0A3T0C6H7_SALET</name>
<feature type="signal peptide" evidence="2">
    <location>
        <begin position="1"/>
        <end position="24"/>
    </location>
</feature>
<evidence type="ECO:0000256" key="2">
    <source>
        <dbReference type="SAM" id="SignalP"/>
    </source>
</evidence>
<keyword evidence="2" id="KW-0732">Signal</keyword>
<dbReference type="InterPro" id="IPR058034">
    <property type="entry name" value="BigA_beta"/>
</dbReference>
<dbReference type="EMBL" id="CP034698">
    <property type="protein sequence ID" value="AZT40121.1"/>
    <property type="molecule type" value="Genomic_DNA"/>
</dbReference>
<evidence type="ECO:0000313" key="4">
    <source>
        <dbReference type="EMBL" id="AZT40121.1"/>
    </source>
</evidence>
<dbReference type="InterPro" id="IPR005546">
    <property type="entry name" value="Autotransporte_beta"/>
</dbReference>
<proteinExistence type="predicted"/>
<dbReference type="InterPro" id="IPR058035">
    <property type="entry name" value="BigA/YdbA-like_N"/>
</dbReference>
<feature type="region of interest" description="Disordered" evidence="1">
    <location>
        <begin position="85"/>
        <end position="191"/>
    </location>
</feature>
<feature type="region of interest" description="Disordered" evidence="1">
    <location>
        <begin position="1434"/>
        <end position="1455"/>
    </location>
</feature>
<dbReference type="InterPro" id="IPR036709">
    <property type="entry name" value="Autotransporte_beta_dom_sf"/>
</dbReference>
<organism evidence="4">
    <name type="scientific">Salmonella enterica subsp. enterica serovar Karamoja</name>
    <dbReference type="NCBI Taxonomy" id="2500153"/>
    <lineage>
        <taxon>Bacteria</taxon>
        <taxon>Pseudomonadati</taxon>
        <taxon>Pseudomonadota</taxon>
        <taxon>Gammaproteobacteria</taxon>
        <taxon>Enterobacterales</taxon>
        <taxon>Enterobacteriaceae</taxon>
        <taxon>Salmonella</taxon>
    </lineage>
</organism>
<evidence type="ECO:0000259" key="3">
    <source>
        <dbReference type="PROSITE" id="PS51208"/>
    </source>
</evidence>